<dbReference type="PANTHER" id="PTHR36729:SF2">
    <property type="entry name" value="EXPRESSED PROTEIN"/>
    <property type="match status" value="1"/>
</dbReference>
<name>A0A2D2Q443_PARLV</name>
<protein>
    <recommendedName>
        <fullName evidence="1">DUF7734 domain-containing protein</fullName>
    </recommendedName>
</protein>
<gene>
    <name evidence="2" type="ORF">BRW62_11600</name>
</gene>
<dbReference type="OrthoDB" id="463229at2"/>
<dbReference type="RefSeq" id="WP_099799605.1">
    <property type="nucleotide sequence ID" value="NZ_CP018092.1"/>
</dbReference>
<dbReference type="Pfam" id="PF24869">
    <property type="entry name" value="DUF7734"/>
    <property type="match status" value="1"/>
</dbReference>
<reference evidence="2 3" key="1">
    <citation type="submission" date="2016-11" db="EMBL/GenBank/DDBJ databases">
        <title>Complete genome sequence of thermophilic cyanobacteria strain Synechococcus sp. PCC6715.</title>
        <authorList>
            <person name="Tang J."/>
            <person name="Daroch M."/>
            <person name="Liang Y."/>
            <person name="Jiang D."/>
            <person name="Shah M."/>
        </authorList>
    </citation>
    <scope>NUCLEOTIDE SEQUENCE [LARGE SCALE GENOMIC DNA]</scope>
    <source>
        <strain evidence="2 3">PCC 6715</strain>
    </source>
</reference>
<evidence type="ECO:0000313" key="2">
    <source>
        <dbReference type="EMBL" id="ATS19268.1"/>
    </source>
</evidence>
<sequence>MNVLAQLEDYSRRHPEEVLLVEAMVGEVWEVVLIFKGVSSSLVRSTAVDADVPVLPMEAVITTVDRLASPYNPNAPVYLERGISWRDFQARCLGRKLIEG</sequence>
<evidence type="ECO:0000313" key="3">
    <source>
        <dbReference type="Proteomes" id="UP000231057"/>
    </source>
</evidence>
<dbReference type="EMBL" id="CP018092">
    <property type="protein sequence ID" value="ATS19268.1"/>
    <property type="molecule type" value="Genomic_DNA"/>
</dbReference>
<dbReference type="Proteomes" id="UP000231057">
    <property type="component" value="Chromosome"/>
</dbReference>
<accession>A0A2D2Q443</accession>
<dbReference type="AlphaFoldDB" id="A0A2D2Q443"/>
<dbReference type="InterPro" id="IPR056636">
    <property type="entry name" value="DUF7734"/>
</dbReference>
<organism evidence="2 3">
    <name type="scientific">Parathermosynechococcus lividus PCC 6715</name>
    <dbReference type="NCBI Taxonomy" id="1917166"/>
    <lineage>
        <taxon>Bacteria</taxon>
        <taxon>Bacillati</taxon>
        <taxon>Cyanobacteriota</taxon>
        <taxon>Cyanophyceae</taxon>
        <taxon>Acaryochloridales</taxon>
        <taxon>Thermosynechococcaceae</taxon>
        <taxon>Parathermosynechococcus</taxon>
    </lineage>
</organism>
<reference evidence="3" key="2">
    <citation type="journal article" date="2022" name="Front. Microbiol.">
        <title>Comparative Genomic Analysis Revealed Distinct Molecular Components and Organization of CO2-Concentrating Mechanism in Thermophilic Cyanobacteria.</title>
        <authorList>
            <person name="Tang J."/>
            <person name="Zhou H."/>
            <person name="Yao D."/>
            <person name="Riaz S."/>
            <person name="You D."/>
            <person name="Klepacz-Smolka A."/>
            <person name="Daroch M."/>
        </authorList>
    </citation>
    <scope>NUCLEOTIDE SEQUENCE [LARGE SCALE GENOMIC DNA]</scope>
    <source>
        <strain evidence="3">PCC 6715</strain>
    </source>
</reference>
<evidence type="ECO:0000259" key="1">
    <source>
        <dbReference type="Pfam" id="PF24869"/>
    </source>
</evidence>
<keyword evidence="3" id="KW-1185">Reference proteome</keyword>
<dbReference type="KEGG" id="slw:BRW62_11600"/>
<feature type="domain" description="DUF7734" evidence="1">
    <location>
        <begin position="5"/>
        <end position="91"/>
    </location>
</feature>
<proteinExistence type="predicted"/>
<dbReference type="PANTHER" id="PTHR36729">
    <property type="entry name" value="EXPRESSED PROTEIN"/>
    <property type="match status" value="1"/>
</dbReference>